<dbReference type="InterPro" id="IPR010263">
    <property type="entry name" value="T6SS_TssK"/>
</dbReference>
<dbReference type="EMBL" id="CP145723">
    <property type="protein sequence ID" value="WWM66622.1"/>
    <property type="molecule type" value="Genomic_DNA"/>
</dbReference>
<dbReference type="Pfam" id="PF05936">
    <property type="entry name" value="T6SS_VasE"/>
    <property type="match status" value="1"/>
</dbReference>
<dbReference type="RefSeq" id="WP_338545498.1">
    <property type="nucleotide sequence ID" value="NZ_CP145723.1"/>
</dbReference>
<evidence type="ECO:0000313" key="1">
    <source>
        <dbReference type="EMBL" id="WWM66622.1"/>
    </source>
</evidence>
<evidence type="ECO:0000313" key="2">
    <source>
        <dbReference type="Proteomes" id="UP001372714"/>
    </source>
</evidence>
<accession>A0ABZ2FRV2</accession>
<name>A0ABZ2FRV2_9PSED</name>
<dbReference type="Proteomes" id="UP001372714">
    <property type="component" value="Chromosome"/>
</dbReference>
<keyword evidence="2" id="KW-1185">Reference proteome</keyword>
<reference evidence="1 2" key="1">
    <citation type="submission" date="2024-02" db="EMBL/GenBank/DDBJ databases">
        <title>The whole genome sequence of Pseudomonas benzopyrenica MLY92.</title>
        <authorList>
            <person name="Liu Y."/>
        </authorList>
    </citation>
    <scope>NUCLEOTIDE SEQUENCE [LARGE SCALE GENOMIC DNA]</scope>
    <source>
        <strain evidence="1 2">MLY92</strain>
    </source>
</reference>
<gene>
    <name evidence="1" type="primary">tssK</name>
    <name evidence="1" type="ORF">V6W80_23405</name>
</gene>
<sequence length="443" mass="49289">MQQLKVIWQEGMLLRPQHFQQNDRYHAEQLQTRTRRLGEPAWGFFDLTLDHQFLAMGKIVISQASGILPDGTLFDLGAEGEPLALDVPANTRDSAVWLALPLTSGQRLESRPLDQDDIVARYLSVDSEMADSHAGFGEPGTVSCGRPDFRLLLEDHPRLNAYVRLQVCQLLETAPDGSLELDTAFTPSVIQVRAAESLLAGLKEVSTLLAHRGEVLSQRLRQAGSLGTAEIGDFLLLQLVNRHETVLRHCLDYEQLHPRSLFRELLALHGELATFAAADKRPDLNLNYRHADQTGSFAPLFQALRQALSMVLEQHALHLPLQQRQYGIQVAPLQDHGLLANASFVLIARAECSTEELRQRLPAHLKVGPVERIRQLVNLHLPGLTLKPLAVAPRQLPFHADRTYFVLELTAADTAQLEQSGGFAFHVSGTFPGLDLAFWAIRS</sequence>
<proteinExistence type="predicted"/>
<dbReference type="PANTHER" id="PTHR35566:SF1">
    <property type="entry name" value="TYPE VI SECRETION SYSTEM BASEPLATE COMPONENT TSSK1"/>
    <property type="match status" value="1"/>
</dbReference>
<dbReference type="NCBIfam" id="TIGR03353">
    <property type="entry name" value="VI_chp_4"/>
    <property type="match status" value="1"/>
</dbReference>
<dbReference type="PANTHER" id="PTHR35566">
    <property type="entry name" value="BLR3599 PROTEIN"/>
    <property type="match status" value="1"/>
</dbReference>
<protein>
    <submittedName>
        <fullName evidence="1">Type VI secretion system baseplate subunit TssK</fullName>
    </submittedName>
</protein>
<organism evidence="1 2">
    <name type="scientific">Pseudomonas benzopyrenica</name>
    <dbReference type="NCBI Taxonomy" id="2993566"/>
    <lineage>
        <taxon>Bacteria</taxon>
        <taxon>Pseudomonadati</taxon>
        <taxon>Pseudomonadota</taxon>
        <taxon>Gammaproteobacteria</taxon>
        <taxon>Pseudomonadales</taxon>
        <taxon>Pseudomonadaceae</taxon>
        <taxon>Pseudomonas</taxon>
    </lineage>
</organism>